<evidence type="ECO:0000313" key="1">
    <source>
        <dbReference type="EMBL" id="KAK9236153.1"/>
    </source>
</evidence>
<organism evidence="1 2">
    <name type="scientific">Lipomyces kononenkoae</name>
    <name type="common">Yeast</name>
    <dbReference type="NCBI Taxonomy" id="34357"/>
    <lineage>
        <taxon>Eukaryota</taxon>
        <taxon>Fungi</taxon>
        <taxon>Dikarya</taxon>
        <taxon>Ascomycota</taxon>
        <taxon>Saccharomycotina</taxon>
        <taxon>Lipomycetes</taxon>
        <taxon>Lipomycetales</taxon>
        <taxon>Lipomycetaceae</taxon>
        <taxon>Lipomyces</taxon>
    </lineage>
</organism>
<comment type="caution">
    <text evidence="1">The sequence shown here is derived from an EMBL/GenBank/DDBJ whole genome shotgun (WGS) entry which is preliminary data.</text>
</comment>
<keyword evidence="2" id="KW-1185">Reference proteome</keyword>
<accession>A0ACC3SWZ5</accession>
<dbReference type="EMBL" id="MU971394">
    <property type="protein sequence ID" value="KAK9236153.1"/>
    <property type="molecule type" value="Genomic_DNA"/>
</dbReference>
<name>A0ACC3SWZ5_LIPKO</name>
<evidence type="ECO:0000313" key="2">
    <source>
        <dbReference type="Proteomes" id="UP001433508"/>
    </source>
</evidence>
<dbReference type="Proteomes" id="UP001433508">
    <property type="component" value="Unassembled WGS sequence"/>
</dbReference>
<sequence>MSVAAFPATRQQNNSSLSHSSTIREPLNRFFESSRGGWLFASLGIRDPAMAAARRLFTAIQCNTGARTWICASHRANARGIARRPLPHLLCLSSGYKYGQLSRCFCPFLRRSLQRAKREACNWLRSSSITSEYFIDPTIAFANNLVQADSVLKCGQEDSLEPADQDSEKAARSTTGFGDVLYWGQSKRVRCPPRTGSESNDGEKPLGRFERGVLDCGHGGQGMGRATSRPWGTGE</sequence>
<protein>
    <submittedName>
        <fullName evidence="1">Uncharacterized protein</fullName>
    </submittedName>
</protein>
<reference evidence="2" key="1">
    <citation type="journal article" date="2024" name="Front. Bioeng. Biotechnol.">
        <title>Genome-scale model development and genomic sequencing of the oleaginous clade Lipomyces.</title>
        <authorList>
            <person name="Czajka J.J."/>
            <person name="Han Y."/>
            <person name="Kim J."/>
            <person name="Mondo S.J."/>
            <person name="Hofstad B.A."/>
            <person name="Robles A."/>
            <person name="Haridas S."/>
            <person name="Riley R."/>
            <person name="LaButti K."/>
            <person name="Pangilinan J."/>
            <person name="Andreopoulos W."/>
            <person name="Lipzen A."/>
            <person name="Yan J."/>
            <person name="Wang M."/>
            <person name="Ng V."/>
            <person name="Grigoriev I.V."/>
            <person name="Spatafora J.W."/>
            <person name="Magnuson J.K."/>
            <person name="Baker S.E."/>
            <person name="Pomraning K.R."/>
        </authorList>
    </citation>
    <scope>NUCLEOTIDE SEQUENCE [LARGE SCALE GENOMIC DNA]</scope>
    <source>
        <strain evidence="2">CBS 7786</strain>
    </source>
</reference>
<proteinExistence type="predicted"/>
<gene>
    <name evidence="1" type="ORF">V1525DRAFT_407710</name>
</gene>